<dbReference type="InterPro" id="IPR005546">
    <property type="entry name" value="Autotransporte_beta"/>
</dbReference>
<feature type="domain" description="Autotransporter" evidence="2">
    <location>
        <begin position="924"/>
        <end position="1092"/>
    </location>
</feature>
<reference evidence="3 4" key="1">
    <citation type="submission" date="2018-06" db="EMBL/GenBank/DDBJ databases">
        <authorList>
            <consortium name="Pathogen Informatics"/>
            <person name="Doyle S."/>
        </authorList>
    </citation>
    <scope>NUCLEOTIDE SEQUENCE [LARGE SCALE GENOMIC DNA]</scope>
    <source>
        <strain evidence="3 4">NCTC10376</strain>
    </source>
</reference>
<dbReference type="PANTHER" id="PTHR46563:SF4">
    <property type="entry name" value="ASPARTYL_ASPARAGINYL BETA-HYDROXYLASE ISOFORM X1"/>
    <property type="match status" value="1"/>
</dbReference>
<organism evidence="3 4">
    <name type="scientific">Proteus vulgaris</name>
    <dbReference type="NCBI Taxonomy" id="585"/>
    <lineage>
        <taxon>Bacteria</taxon>
        <taxon>Pseudomonadati</taxon>
        <taxon>Pseudomonadota</taxon>
        <taxon>Gammaproteobacteria</taxon>
        <taxon>Enterobacterales</taxon>
        <taxon>Morganellaceae</taxon>
        <taxon>Proteus</taxon>
    </lineage>
</organism>
<sequence length="1119" mass="127322">MGNSNYKPFSISNNATQYYQLRNNKHNDIKYKHGKILDKTNYNQKLFTPFGSVYVYTAIDDDTLLKYNIFADNINNENQKELPSYDIRKSSFFNESILPSELFISTDGGITHKKINKGRDERLDTLYLDRISYNGEVIVGYATESKSRLTEITYNVNGCSGYPLCHTFIYNSRNDIFTILDNKINIHHLTKDGNFILYSSNKEKNLHIYDIAKKESFILSIENINHYLPAHPEKDILLLAISSPPILDKIKKRNVDIQKVSDNAQVIIGQLDRNLSKKQLIDAGYPKVAFITRKEGPIKEVSYSDFGSSKFTAFSENGNYSVGWGEIWHADYEIKLPHSIKKSSSLFSHALLYDFSNDKLKNIGNLSKKTNEAQFRNARAMDISADGQYIVGWSETDHYNYDTIPMDSSKKGPETFIIFHRHAFLYSNEIMYDLGTLDEGNDSEAHSITDDGRIIYGLSTDKHNNWRQVIWKSNKISNEYFNNEKQKFTDDAREKERLAEIAKQQEAQAEKERLAKEQADKAKAEQERLAKEQADKANAEQERLAKEQADKAKAEQERLAKEQADKAKAEQERLAKEQADKAKAEQERLAKEQADKANAEQERLAKEQADKAKAEQERLAKEQADKVKAEQERLAKEQADKAKAEQERLAKEQADKAKAEQERLAKEQADKVKAEQERLAKEQADKAKAEQERLAKEQADKVKAEQERLAKEQADKAKAEQERLAKEQADKAKAEQERLAKEQADKVKAEQERLAKEQADKAKAEQERLAKEQADKVKAEQERLAKEQAEEKTDTKPPVVISKPIDIENTYKSIQLVAENGYKLIDMQQGQLRYLASATCSVGTKKACISGFAHYQNVNKANATQTGLSGAYRFDINHIPLVVGLAIDTDISSSLPKGYQYQGYALPLIGFSLDLIPSLNAELNSNALHLSLKGAYLNRKVSIERQALADSESGKGNSKISGYHIDLQGSYPYAISNEFMLTPFVGLTFNQISRSAYSETQNAQFAAHYDALKMHSLLAKIGLGMDHLLGSSFILNTKAGLLWNLSHYQGNFRSHIDYLGQQQIDYLENKKQLKQRPFVHIGLMYQVDKHSSIGTKANWEMTTYRNHDMQFGIDYTYRF</sequence>
<evidence type="ECO:0000256" key="1">
    <source>
        <dbReference type="SAM" id="MobiDB-lite"/>
    </source>
</evidence>
<evidence type="ECO:0000313" key="4">
    <source>
        <dbReference type="Proteomes" id="UP000254331"/>
    </source>
</evidence>
<dbReference type="EMBL" id="UGTW01000001">
    <property type="protein sequence ID" value="SUC16543.1"/>
    <property type="molecule type" value="Genomic_DNA"/>
</dbReference>
<evidence type="ECO:0000313" key="3">
    <source>
        <dbReference type="EMBL" id="SUC16543.1"/>
    </source>
</evidence>
<dbReference type="Pfam" id="PF03797">
    <property type="entry name" value="Autotransporter"/>
    <property type="match status" value="1"/>
</dbReference>
<evidence type="ECO:0000259" key="2">
    <source>
        <dbReference type="Pfam" id="PF03797"/>
    </source>
</evidence>
<dbReference type="Gene3D" id="2.40.128.130">
    <property type="entry name" value="Autotransporter beta-domain"/>
    <property type="match status" value="1"/>
</dbReference>
<dbReference type="Proteomes" id="UP000254331">
    <property type="component" value="Unassembled WGS sequence"/>
</dbReference>
<dbReference type="SUPFAM" id="SSF82171">
    <property type="entry name" value="DPP6 N-terminal domain-like"/>
    <property type="match status" value="1"/>
</dbReference>
<dbReference type="AlphaFoldDB" id="A0A379FB63"/>
<gene>
    <name evidence="3" type="ORF">NCTC10376_02442</name>
</gene>
<name>A0A379FB63_PROVU</name>
<feature type="compositionally biased region" description="Basic and acidic residues" evidence="1">
    <location>
        <begin position="508"/>
        <end position="795"/>
    </location>
</feature>
<proteinExistence type="predicted"/>
<dbReference type="SUPFAM" id="SSF103515">
    <property type="entry name" value="Autotransporter"/>
    <property type="match status" value="1"/>
</dbReference>
<feature type="region of interest" description="Disordered" evidence="1">
    <location>
        <begin position="504"/>
        <end position="796"/>
    </location>
</feature>
<protein>
    <submittedName>
        <fullName evidence="3">Autotransporter</fullName>
    </submittedName>
</protein>
<dbReference type="RefSeq" id="WP_258868679.1">
    <property type="nucleotide sequence ID" value="NZ_UGTW01000001.1"/>
</dbReference>
<dbReference type="InterPro" id="IPR036709">
    <property type="entry name" value="Autotransporte_beta_dom_sf"/>
</dbReference>
<accession>A0A379FB63</accession>
<dbReference type="PANTHER" id="PTHR46563">
    <property type="entry name" value="RING-TYPE DOMAIN-CONTAINING PROTEIN"/>
    <property type="match status" value="1"/>
</dbReference>